<keyword evidence="5" id="KW-0645">Protease</keyword>
<evidence type="ECO:0000256" key="6">
    <source>
        <dbReference type="ARBA" id="ARBA00022968"/>
    </source>
</evidence>
<evidence type="ECO:0000256" key="11">
    <source>
        <dbReference type="PIRSR" id="PIRSR600101-1"/>
    </source>
</evidence>
<feature type="binding site" evidence="12">
    <location>
        <begin position="461"/>
        <end position="463"/>
    </location>
    <ligand>
        <name>L-glutamate</name>
        <dbReference type="ChEBI" id="CHEBI:29985"/>
    </ligand>
</feature>
<dbReference type="FunFam" id="3.60.20.40:FF:000001">
    <property type="entry name" value="Gamma-glutamyltranspeptidase 1"/>
    <property type="match status" value="1"/>
</dbReference>
<dbReference type="EMBL" id="CP115611">
    <property type="protein sequence ID" value="WBW72260.1"/>
    <property type="molecule type" value="Genomic_DNA"/>
</dbReference>
<comment type="function">
    <text evidence="13">Cleaves the gamma-glutamyl peptide bond of glutathione and glutathione conjugates.</text>
</comment>
<keyword evidence="13" id="KW-0378">Hydrolase</keyword>
<keyword evidence="15" id="KW-0812">Transmembrane</keyword>
<comment type="subunit">
    <text evidence="8">Heterodimer composed of the light and heavy chains. The active site is located in the light chain.</text>
</comment>
<keyword evidence="15" id="KW-0472">Membrane</keyword>
<dbReference type="KEGG" id="som:SOMG_00391"/>
<comment type="pathway">
    <text evidence="3 13">Sulfur metabolism; glutathione metabolism.</text>
</comment>
<dbReference type="Pfam" id="PF01019">
    <property type="entry name" value="G_glu_transpept"/>
    <property type="match status" value="1"/>
</dbReference>
<dbReference type="PRINTS" id="PR01210">
    <property type="entry name" value="GGTRANSPTASE"/>
</dbReference>
<evidence type="ECO:0000256" key="15">
    <source>
        <dbReference type="SAM" id="Phobius"/>
    </source>
</evidence>
<protein>
    <recommendedName>
        <fullName evidence="13">Glutathione hydrolase</fullName>
        <ecNumber evidence="13">2.3.2.2</ecNumber>
        <ecNumber evidence="13">3.4.19.13</ecNumber>
    </recommendedName>
    <alternativeName>
        <fullName evidence="13">Gamma-glutamyltransferase</fullName>
    </alternativeName>
    <alternativeName>
        <fullName evidence="13">Gamma-glutamyltranspeptidase</fullName>
    </alternativeName>
</protein>
<dbReference type="PANTHER" id="PTHR11686">
    <property type="entry name" value="GAMMA GLUTAMYL TRANSPEPTIDASE"/>
    <property type="match status" value="1"/>
</dbReference>
<evidence type="ECO:0000256" key="8">
    <source>
        <dbReference type="ARBA" id="ARBA00047169"/>
    </source>
</evidence>
<dbReference type="InterPro" id="IPR043138">
    <property type="entry name" value="GGT_lsub"/>
</dbReference>
<dbReference type="Gene3D" id="1.10.246.130">
    <property type="match status" value="1"/>
</dbReference>
<reference evidence="16 17" key="1">
    <citation type="journal article" date="2023" name="G3 (Bethesda)">
        <title>A high-quality reference genome for the fission yeast Schizosaccharomyces osmophilus.</title>
        <authorList>
            <person name="Jia G.S."/>
            <person name="Zhang W.C."/>
            <person name="Liang Y."/>
            <person name="Liu X.H."/>
            <person name="Rhind N."/>
            <person name="Pidoux A."/>
            <person name="Brysch-Herzberg M."/>
            <person name="Du L.L."/>
        </authorList>
    </citation>
    <scope>NUCLEOTIDE SEQUENCE [LARGE SCALE GENOMIC DNA]</scope>
    <source>
        <strain evidence="16 17">CBS 15793</strain>
    </source>
</reference>
<name>A0AAF0AVQ5_9SCHI</name>
<dbReference type="Proteomes" id="UP001212411">
    <property type="component" value="Chromosome 1"/>
</dbReference>
<dbReference type="AlphaFoldDB" id="A0AAF0AVQ5"/>
<evidence type="ECO:0000256" key="14">
    <source>
        <dbReference type="SAM" id="MobiDB-lite"/>
    </source>
</evidence>
<feature type="active site" description="Nucleophile" evidence="11">
    <location>
        <position position="443"/>
    </location>
</feature>
<keyword evidence="7 13" id="KW-0012">Acyltransferase</keyword>
<feature type="binding site" evidence="12">
    <location>
        <position position="167"/>
    </location>
    <ligand>
        <name>L-glutamate</name>
        <dbReference type="ChEBI" id="CHEBI:29985"/>
    </ligand>
</feature>
<dbReference type="GO" id="GO:0006508">
    <property type="term" value="P:proteolysis"/>
    <property type="evidence" value="ECO:0007669"/>
    <property type="project" value="UniProtKB-KW"/>
</dbReference>
<dbReference type="InterPro" id="IPR029055">
    <property type="entry name" value="Ntn_hydrolases_N"/>
</dbReference>
<dbReference type="EC" id="3.4.19.13" evidence="13"/>
<dbReference type="Gene3D" id="3.60.20.40">
    <property type="match status" value="1"/>
</dbReference>
<dbReference type="GO" id="GO:0000324">
    <property type="term" value="C:fungal-type vacuole"/>
    <property type="evidence" value="ECO:0007669"/>
    <property type="project" value="TreeGrafter"/>
</dbReference>
<evidence type="ECO:0000256" key="7">
    <source>
        <dbReference type="ARBA" id="ARBA00023315"/>
    </source>
</evidence>
<evidence type="ECO:0000256" key="13">
    <source>
        <dbReference type="RuleBase" id="RU368068"/>
    </source>
</evidence>
<evidence type="ECO:0000313" key="17">
    <source>
        <dbReference type="Proteomes" id="UP001212411"/>
    </source>
</evidence>
<proteinExistence type="inferred from homology"/>
<comment type="catalytic activity">
    <reaction evidence="9 13">
        <text>an N-terminal (5-L-glutamyl)-[peptide] + an alpha-amino acid = 5-L-glutamyl amino acid + an N-terminal L-alpha-aminoacyl-[peptide]</text>
        <dbReference type="Rhea" id="RHEA:23904"/>
        <dbReference type="Rhea" id="RHEA-COMP:9780"/>
        <dbReference type="Rhea" id="RHEA-COMP:9795"/>
        <dbReference type="ChEBI" id="CHEBI:77644"/>
        <dbReference type="ChEBI" id="CHEBI:78597"/>
        <dbReference type="ChEBI" id="CHEBI:78599"/>
        <dbReference type="ChEBI" id="CHEBI:78608"/>
        <dbReference type="EC" id="2.3.2.2"/>
    </reaction>
</comment>
<evidence type="ECO:0000256" key="2">
    <source>
        <dbReference type="ARBA" id="ARBA00001089"/>
    </source>
</evidence>
<dbReference type="GO" id="GO:0012505">
    <property type="term" value="C:endomembrane system"/>
    <property type="evidence" value="ECO:0007669"/>
    <property type="project" value="UniProtKB-SubCell"/>
</dbReference>
<keyword evidence="13" id="KW-0808">Transferase</keyword>
<evidence type="ECO:0000256" key="1">
    <source>
        <dbReference type="ARBA" id="ARBA00001049"/>
    </source>
</evidence>
<comment type="similarity">
    <text evidence="4">Belongs to the gamma-glutamyltransferase family.</text>
</comment>
<comment type="subcellular location">
    <subcellularLocation>
        <location evidence="10">Endomembrane system</location>
        <topology evidence="10">Single-pass type II membrane protein</topology>
    </subcellularLocation>
</comment>
<sequence length="632" mass="69237">MTSKSSASKKYDESILSGKAKKTSKSQRSSSKVSNKDETNSLERSSRPSLLAIIIVLLAAIFSLKIWPVHFDQIYPLSKKASHKYRYKNKGDYQTVIEGRNGAVATEEHTCSVVGTEILKAGGNAVDAAIASGICIGAVNSFSSGIGGGGFMLIRHPNGTAHSLNFRETAPSGSHKDMFHGNSKVSQVGGLSVAVPGEVAGYEVAWKLYGKLPWAKLLEPTIHLMKYGMPMPKELASRLRRPEFDYFRTHPTWSKVYAPNGRFLRAGEKFYRPTLAATLEEISKYGAEVFYKGSIAKRLVDFVQAEGGILTMEDMANFSVNVENPVYGSFEGREVITCGAPCSGEVLILGLNILSEVNFSQGDSILGCEITDLGLHQLIETMKWMSAGRTLLGDPTFFDNSKHVMQLLSKRHADDIREDISLDRTYDFTHYHAEYDFPQNHGTTHLSVIDQDGMAVGLTASINLLFGAQIMEPGTGIIFNDHMDDFASPGIINAFGLSPSPYNFIQPGKRPQSSAVPTILVNNGSVEMVLGGSGGSRIVTAVLDTIIKKYKWNKSLLDSIESPRFHHQLMPNIAYIDETVEDEVRLALEKFGHVIDLIPVQSPFSEIQAVFKSNNTLYAVSDSRKQAVAAAY</sequence>
<comment type="catalytic activity">
    <reaction evidence="1 13">
        <text>an S-substituted glutathione + H2O = an S-substituted L-cysteinylglycine + L-glutamate</text>
        <dbReference type="Rhea" id="RHEA:59468"/>
        <dbReference type="ChEBI" id="CHEBI:15377"/>
        <dbReference type="ChEBI" id="CHEBI:29985"/>
        <dbReference type="ChEBI" id="CHEBI:90779"/>
        <dbReference type="ChEBI" id="CHEBI:143103"/>
        <dbReference type="EC" id="3.4.19.13"/>
    </reaction>
</comment>
<keyword evidence="17" id="KW-1185">Reference proteome</keyword>
<dbReference type="GO" id="GO:0036374">
    <property type="term" value="F:glutathione hydrolase activity"/>
    <property type="evidence" value="ECO:0007669"/>
    <property type="project" value="UniProtKB-UniRule"/>
</dbReference>
<keyword evidence="15" id="KW-1133">Transmembrane helix</keyword>
<dbReference type="PANTHER" id="PTHR11686:SF70">
    <property type="entry name" value="GLUTATHIONE HYDROLASE PROENZYME 1"/>
    <property type="match status" value="1"/>
</dbReference>
<dbReference type="InterPro" id="IPR043137">
    <property type="entry name" value="GGT_ssub_C"/>
</dbReference>
<dbReference type="GO" id="GO:0103068">
    <property type="term" value="F:leukotriene C4 gamma-glutamyl transferase activity"/>
    <property type="evidence" value="ECO:0007669"/>
    <property type="project" value="UniProtKB-EC"/>
</dbReference>
<dbReference type="EC" id="2.3.2.2" evidence="13"/>
<dbReference type="NCBIfam" id="TIGR00066">
    <property type="entry name" value="g_glut_trans"/>
    <property type="match status" value="1"/>
</dbReference>
<feature type="region of interest" description="Disordered" evidence="14">
    <location>
        <begin position="1"/>
        <end position="41"/>
    </location>
</feature>
<dbReference type="InterPro" id="IPR000101">
    <property type="entry name" value="GGT_peptidase"/>
</dbReference>
<dbReference type="GO" id="GO:0005886">
    <property type="term" value="C:plasma membrane"/>
    <property type="evidence" value="ECO:0007669"/>
    <property type="project" value="TreeGrafter"/>
</dbReference>
<feature type="binding site" evidence="12">
    <location>
        <begin position="513"/>
        <end position="514"/>
    </location>
    <ligand>
        <name>L-glutamate</name>
        <dbReference type="ChEBI" id="CHEBI:29985"/>
    </ligand>
</feature>
<evidence type="ECO:0000313" key="16">
    <source>
        <dbReference type="EMBL" id="WBW72260.1"/>
    </source>
</evidence>
<evidence type="ECO:0000256" key="9">
    <source>
        <dbReference type="ARBA" id="ARBA00047417"/>
    </source>
</evidence>
<gene>
    <name evidence="16" type="primary">ggt1</name>
    <name evidence="16" type="ORF">SOMG_00391</name>
</gene>
<feature type="transmembrane region" description="Helical" evidence="15">
    <location>
        <begin position="50"/>
        <end position="69"/>
    </location>
</feature>
<dbReference type="GeneID" id="80873874"/>
<organism evidence="16 17">
    <name type="scientific">Schizosaccharomyces osmophilus</name>
    <dbReference type="NCBI Taxonomy" id="2545709"/>
    <lineage>
        <taxon>Eukaryota</taxon>
        <taxon>Fungi</taxon>
        <taxon>Dikarya</taxon>
        <taxon>Ascomycota</taxon>
        <taxon>Taphrinomycotina</taxon>
        <taxon>Schizosaccharomycetes</taxon>
        <taxon>Schizosaccharomycetales</taxon>
        <taxon>Schizosaccharomycetaceae</taxon>
        <taxon>Schizosaccharomyces</taxon>
    </lineage>
</organism>
<evidence type="ECO:0000256" key="4">
    <source>
        <dbReference type="ARBA" id="ARBA00009381"/>
    </source>
</evidence>
<comment type="catalytic activity">
    <reaction evidence="2 13">
        <text>glutathione + H2O = L-cysteinylglycine + L-glutamate</text>
        <dbReference type="Rhea" id="RHEA:28807"/>
        <dbReference type="ChEBI" id="CHEBI:15377"/>
        <dbReference type="ChEBI" id="CHEBI:29985"/>
        <dbReference type="ChEBI" id="CHEBI:57925"/>
        <dbReference type="ChEBI" id="CHEBI:61694"/>
        <dbReference type="EC" id="3.4.19.13"/>
    </reaction>
</comment>
<dbReference type="SUPFAM" id="SSF56235">
    <property type="entry name" value="N-terminal nucleophile aminohydrolases (Ntn hydrolases)"/>
    <property type="match status" value="1"/>
</dbReference>
<dbReference type="RefSeq" id="XP_056036503.1">
    <property type="nucleotide sequence ID" value="XM_056179185.1"/>
</dbReference>
<evidence type="ECO:0000256" key="5">
    <source>
        <dbReference type="ARBA" id="ARBA00022670"/>
    </source>
</evidence>
<keyword evidence="6" id="KW-0735">Signal-anchor</keyword>
<evidence type="ECO:0000256" key="10">
    <source>
        <dbReference type="ARBA" id="ARBA00060399"/>
    </source>
</evidence>
<accession>A0AAF0AVQ5</accession>
<evidence type="ECO:0000256" key="12">
    <source>
        <dbReference type="PIRSR" id="PIRSR600101-2"/>
    </source>
</evidence>
<dbReference type="GO" id="GO:0006751">
    <property type="term" value="P:glutathione catabolic process"/>
    <property type="evidence" value="ECO:0007669"/>
    <property type="project" value="UniProtKB-UniRule"/>
</dbReference>
<feature type="binding site" evidence="12">
    <location>
        <position position="535"/>
    </location>
    <ligand>
        <name>L-glutamate</name>
        <dbReference type="ChEBI" id="CHEBI:29985"/>
    </ligand>
</feature>
<evidence type="ECO:0000256" key="3">
    <source>
        <dbReference type="ARBA" id="ARBA00005115"/>
    </source>
</evidence>
<feature type="binding site" evidence="12">
    <location>
        <position position="485"/>
    </location>
    <ligand>
        <name>L-glutamate</name>
        <dbReference type="ChEBI" id="CHEBI:29985"/>
    </ligand>
</feature>